<accession>A0ABN7YET9</accession>
<protein>
    <recommendedName>
        <fullName evidence="6">Efflux RND transporter periplasmic adaptor subunit</fullName>
    </recommendedName>
</protein>
<dbReference type="Proteomes" id="UP000727654">
    <property type="component" value="Unassembled WGS sequence"/>
</dbReference>
<dbReference type="Gene3D" id="2.40.50.100">
    <property type="match status" value="1"/>
</dbReference>
<evidence type="ECO:0000256" key="1">
    <source>
        <dbReference type="ARBA" id="ARBA00009477"/>
    </source>
</evidence>
<dbReference type="InterPro" id="IPR006143">
    <property type="entry name" value="RND_pump_MFP"/>
</dbReference>
<evidence type="ECO:0000313" key="5">
    <source>
        <dbReference type="Proteomes" id="UP000727654"/>
    </source>
</evidence>
<evidence type="ECO:0008006" key="6">
    <source>
        <dbReference type="Google" id="ProtNLM"/>
    </source>
</evidence>
<dbReference type="SUPFAM" id="SSF111369">
    <property type="entry name" value="HlyD-like secretion proteins"/>
    <property type="match status" value="1"/>
</dbReference>
<dbReference type="PANTHER" id="PTHR30097:SF4">
    <property type="entry name" value="SLR6042 PROTEIN"/>
    <property type="match status" value="1"/>
</dbReference>
<evidence type="ECO:0000256" key="3">
    <source>
        <dbReference type="SAM" id="SignalP"/>
    </source>
</evidence>
<evidence type="ECO:0000313" key="4">
    <source>
        <dbReference type="EMBL" id="CAG9170767.1"/>
    </source>
</evidence>
<evidence type="ECO:0000256" key="2">
    <source>
        <dbReference type="ARBA" id="ARBA00022448"/>
    </source>
</evidence>
<dbReference type="Gene3D" id="2.40.30.170">
    <property type="match status" value="1"/>
</dbReference>
<organism evidence="4 5">
    <name type="scientific">Cupriavidus laharis</name>
    <dbReference type="NCBI Taxonomy" id="151654"/>
    <lineage>
        <taxon>Bacteria</taxon>
        <taxon>Pseudomonadati</taxon>
        <taxon>Pseudomonadota</taxon>
        <taxon>Betaproteobacteria</taxon>
        <taxon>Burkholderiales</taxon>
        <taxon>Burkholderiaceae</taxon>
        <taxon>Cupriavidus</taxon>
    </lineage>
</organism>
<dbReference type="EMBL" id="CAJZAI010000003">
    <property type="protein sequence ID" value="CAG9170767.1"/>
    <property type="molecule type" value="Genomic_DNA"/>
</dbReference>
<sequence length="390" mass="38740">MIFLSATRCVSAVLVLGTGAACAAPAAYAASRPAASSQAGALPLPATAPASAPVAQAAPLSIPLSTQQASALGVGYGAVQPVSALPVGVTARVVPAYGTQSVVAAAYPGVASKILVTLGARVRAGEPLVRFESAEYFEAQRALAEAGSQASVAADALRRDTALYDEGIIPAARLRAAEARAREARAAASARASALASAGIRAAQGGGAPVMVAPAGGTVVAIAAVAGQRFAAGEVLVRIAQSDRMELEAAVPAPAPAFRIGDKARVPAYGAHGMVLGMAPSMDGTGVLRLRIGLDTAGTLQMGAQVPVQVEAGGAAGPVPAAWRVPARAVFQWRNKPAVFVARKGAVMLLPVTRLAGDDDSVVVQGAFQQGERVVTAGVAALKGALLGGE</sequence>
<reference evidence="4 5" key="1">
    <citation type="submission" date="2021-08" db="EMBL/GenBank/DDBJ databases">
        <authorList>
            <person name="Peeters C."/>
        </authorList>
    </citation>
    <scope>NUCLEOTIDE SEQUENCE [LARGE SCALE GENOMIC DNA]</scope>
    <source>
        <strain evidence="4 5">LMG 23992</strain>
    </source>
</reference>
<name>A0ABN7YET9_9BURK</name>
<comment type="caution">
    <text evidence="4">The sequence shown here is derived from an EMBL/GenBank/DDBJ whole genome shotgun (WGS) entry which is preliminary data.</text>
</comment>
<feature type="signal peptide" evidence="3">
    <location>
        <begin position="1"/>
        <end position="23"/>
    </location>
</feature>
<feature type="chain" id="PRO_5046613483" description="Efflux RND transporter periplasmic adaptor subunit" evidence="3">
    <location>
        <begin position="24"/>
        <end position="390"/>
    </location>
</feature>
<proteinExistence type="inferred from homology"/>
<dbReference type="Gene3D" id="1.10.287.470">
    <property type="entry name" value="Helix hairpin bin"/>
    <property type="match status" value="1"/>
</dbReference>
<gene>
    <name evidence="4" type="ORF">LMG23992_01811</name>
</gene>
<dbReference type="PANTHER" id="PTHR30097">
    <property type="entry name" value="CATION EFFLUX SYSTEM PROTEIN CUSB"/>
    <property type="match status" value="1"/>
</dbReference>
<dbReference type="InterPro" id="IPR051909">
    <property type="entry name" value="MFP_Cation_Efflux"/>
</dbReference>
<dbReference type="RefSeq" id="WP_224079452.1">
    <property type="nucleotide sequence ID" value="NZ_CAJZAI010000003.1"/>
</dbReference>
<dbReference type="Gene3D" id="2.40.420.20">
    <property type="match status" value="1"/>
</dbReference>
<dbReference type="NCBIfam" id="TIGR01730">
    <property type="entry name" value="RND_mfp"/>
    <property type="match status" value="1"/>
</dbReference>
<keyword evidence="2" id="KW-0813">Transport</keyword>
<keyword evidence="3" id="KW-0732">Signal</keyword>
<keyword evidence="5" id="KW-1185">Reference proteome</keyword>
<comment type="similarity">
    <text evidence="1">Belongs to the membrane fusion protein (MFP) (TC 8.A.1) family.</text>
</comment>